<dbReference type="InterPro" id="IPR040256">
    <property type="entry name" value="At4g02000-like"/>
</dbReference>
<accession>A0A1R3I5N0</accession>
<gene>
    <name evidence="3" type="ORF">COLO4_24956</name>
</gene>
<evidence type="ECO:0000313" key="4">
    <source>
        <dbReference type="Proteomes" id="UP000187203"/>
    </source>
</evidence>
<dbReference type="InterPro" id="IPR025558">
    <property type="entry name" value="DUF4283"/>
</dbReference>
<reference evidence="4" key="1">
    <citation type="submission" date="2013-09" db="EMBL/GenBank/DDBJ databases">
        <title>Corchorus olitorius genome sequencing.</title>
        <authorList>
            <person name="Alam M."/>
            <person name="Haque M.S."/>
            <person name="Islam M.S."/>
            <person name="Emdad E.M."/>
            <person name="Islam M.M."/>
            <person name="Ahmed B."/>
            <person name="Halim A."/>
            <person name="Hossen Q.M.M."/>
            <person name="Hossain M.Z."/>
            <person name="Ahmed R."/>
            <person name="Khan M.M."/>
            <person name="Islam R."/>
            <person name="Rashid M.M."/>
            <person name="Khan S.A."/>
            <person name="Rahman M.S."/>
            <person name="Alam M."/>
            <person name="Yahiya A.S."/>
            <person name="Khan M.S."/>
            <person name="Azam M.S."/>
            <person name="Haque T."/>
            <person name="Lashkar M.Z.H."/>
            <person name="Akhand A.I."/>
            <person name="Morshed G."/>
            <person name="Roy S."/>
            <person name="Uddin K.S."/>
            <person name="Rabeya T."/>
            <person name="Hossain A.S."/>
            <person name="Chowdhury A."/>
            <person name="Snigdha A.R."/>
            <person name="Mortoza M.S."/>
            <person name="Matin S.A."/>
            <person name="Hoque S.M.E."/>
            <person name="Islam M.K."/>
            <person name="Roy D.K."/>
            <person name="Haider R."/>
            <person name="Moosa M.M."/>
            <person name="Elias S.M."/>
            <person name="Hasan A.M."/>
            <person name="Jahan S."/>
            <person name="Shafiuddin M."/>
            <person name="Mahmood N."/>
            <person name="Shommy N.S."/>
        </authorList>
    </citation>
    <scope>NUCLEOTIDE SEQUENCE [LARGE SCALE GENOMIC DNA]</scope>
    <source>
        <strain evidence="4">cv. O-4</strain>
    </source>
</reference>
<sequence>MEPPRGPPRVSRIRLMRECSWSNSDSSSEESGDSAQNERMNVPVSEPQMKPRRSHAFSFSAEELEERRSEGQACLVGFLLDARRFSTEFIQNYINREWEIRGTATVIGRDGNKFLIHYNREIDRRVGVHANPWAIEGAIFVQQPWNPNIPLAQTTLPRIALWLQIWDLPFEYQQPFVARRMALSAGEVLQIDWEDRMPRNIRFMRVRISADLTVPLVPGYTLERDDGSSQWIRRTESNFQEALANIHQGLQGPQPLSINPPQHMIEDNPHQREEGEDTQHAMRLAHQDPTQVDNFRIEASSNAENNLQQYEQNANLEEREPDDNQEEPAMTFENQDIERHSPPIQLQGEQNQVEAH</sequence>
<dbReference type="EMBL" id="AWUE01018854">
    <property type="protein sequence ID" value="OMO77915.1"/>
    <property type="molecule type" value="Genomic_DNA"/>
</dbReference>
<dbReference type="OrthoDB" id="1690666at2759"/>
<dbReference type="Proteomes" id="UP000187203">
    <property type="component" value="Unassembled WGS sequence"/>
</dbReference>
<feature type="compositionally biased region" description="Basic and acidic residues" evidence="1">
    <location>
        <begin position="264"/>
        <end position="280"/>
    </location>
</feature>
<organism evidence="3 4">
    <name type="scientific">Corchorus olitorius</name>
    <dbReference type="NCBI Taxonomy" id="93759"/>
    <lineage>
        <taxon>Eukaryota</taxon>
        <taxon>Viridiplantae</taxon>
        <taxon>Streptophyta</taxon>
        <taxon>Embryophyta</taxon>
        <taxon>Tracheophyta</taxon>
        <taxon>Spermatophyta</taxon>
        <taxon>Magnoliopsida</taxon>
        <taxon>eudicotyledons</taxon>
        <taxon>Gunneridae</taxon>
        <taxon>Pentapetalae</taxon>
        <taxon>rosids</taxon>
        <taxon>malvids</taxon>
        <taxon>Malvales</taxon>
        <taxon>Malvaceae</taxon>
        <taxon>Grewioideae</taxon>
        <taxon>Apeibeae</taxon>
        <taxon>Corchorus</taxon>
    </lineage>
</organism>
<feature type="region of interest" description="Disordered" evidence="1">
    <location>
        <begin position="309"/>
        <end position="356"/>
    </location>
</feature>
<dbReference type="STRING" id="93759.A0A1R3I5N0"/>
<evidence type="ECO:0000259" key="2">
    <source>
        <dbReference type="Pfam" id="PF14111"/>
    </source>
</evidence>
<dbReference type="AlphaFoldDB" id="A0A1R3I5N0"/>
<proteinExistence type="predicted"/>
<comment type="caution">
    <text evidence="3">The sequence shown here is derived from an EMBL/GenBank/DDBJ whole genome shotgun (WGS) entry which is preliminary data.</text>
</comment>
<dbReference type="Pfam" id="PF14111">
    <property type="entry name" value="DUF4283"/>
    <property type="match status" value="1"/>
</dbReference>
<evidence type="ECO:0000256" key="1">
    <source>
        <dbReference type="SAM" id="MobiDB-lite"/>
    </source>
</evidence>
<feature type="compositionally biased region" description="Polar residues" evidence="1">
    <location>
        <begin position="347"/>
        <end position="356"/>
    </location>
</feature>
<feature type="region of interest" description="Disordered" evidence="1">
    <location>
        <begin position="19"/>
        <end position="54"/>
    </location>
</feature>
<name>A0A1R3I5N0_9ROSI</name>
<keyword evidence="4" id="KW-1185">Reference proteome</keyword>
<evidence type="ECO:0000313" key="3">
    <source>
        <dbReference type="EMBL" id="OMO77915.1"/>
    </source>
</evidence>
<dbReference type="PANTHER" id="PTHR31286">
    <property type="entry name" value="GLYCINE-RICH CELL WALL STRUCTURAL PROTEIN 1.8-LIKE"/>
    <property type="match status" value="1"/>
</dbReference>
<feature type="region of interest" description="Disordered" evidence="1">
    <location>
        <begin position="250"/>
        <end position="280"/>
    </location>
</feature>
<dbReference type="PANTHER" id="PTHR31286:SF180">
    <property type="entry name" value="OS10G0362600 PROTEIN"/>
    <property type="match status" value="1"/>
</dbReference>
<feature type="domain" description="DUF4283" evidence="2">
    <location>
        <begin position="72"/>
        <end position="149"/>
    </location>
</feature>
<protein>
    <recommendedName>
        <fullName evidence="2">DUF4283 domain-containing protein</fullName>
    </recommendedName>
</protein>